<evidence type="ECO:0000313" key="1">
    <source>
        <dbReference type="EMBL" id="CAA7195718.1"/>
    </source>
</evidence>
<evidence type="ECO:0000313" key="2">
    <source>
        <dbReference type="Proteomes" id="UP000445144"/>
    </source>
</evidence>
<sequence>MGIFYNIPTVYFILFFKFYCHLNGQVDIYFIVNEWVTTCSWYAF</sequence>
<reference evidence="1 2" key="1">
    <citation type="submission" date="2020-01" db="EMBL/GenBank/DDBJ databases">
        <authorList>
            <person name="Rodrigo-Torres L."/>
            <person name="Arahal R. D."/>
            <person name="Lucena T."/>
        </authorList>
    </citation>
    <scope>NUCLEOTIDE SEQUENCE [LARGE SCALE GENOMIC DNA]</scope>
    <source>
        <strain evidence="1 2">CECT 9293</strain>
    </source>
</reference>
<gene>
    <name evidence="1" type="ORF">CHRY9293_01886</name>
</gene>
<protein>
    <submittedName>
        <fullName evidence="1">Uncharacterized protein</fullName>
    </submittedName>
</protein>
<organism evidence="1 2">
    <name type="scientific">Chryseobacterium potabilaquae</name>
    <dbReference type="NCBI Taxonomy" id="2675057"/>
    <lineage>
        <taxon>Bacteria</taxon>
        <taxon>Pseudomonadati</taxon>
        <taxon>Bacteroidota</taxon>
        <taxon>Flavobacteriia</taxon>
        <taxon>Flavobacteriales</taxon>
        <taxon>Weeksellaceae</taxon>
        <taxon>Chryseobacterium group</taxon>
        <taxon>Chryseobacterium</taxon>
    </lineage>
</organism>
<dbReference type="Proteomes" id="UP000445144">
    <property type="component" value="Unassembled WGS sequence"/>
</dbReference>
<proteinExistence type="predicted"/>
<accession>A0A6N4X7U3</accession>
<dbReference type="EMBL" id="CACVBR010000014">
    <property type="protein sequence ID" value="CAA7195718.1"/>
    <property type="molecule type" value="Genomic_DNA"/>
</dbReference>
<keyword evidence="2" id="KW-1185">Reference proteome</keyword>
<name>A0A6N4X7U3_9FLAO</name>
<dbReference type="AlphaFoldDB" id="A0A6N4X7U3"/>